<evidence type="ECO:0000313" key="3">
    <source>
        <dbReference type="EMBL" id="KAA2262728.1"/>
    </source>
</evidence>
<name>A0A5B2XFX3_9PSEU</name>
<keyword evidence="2" id="KW-0472">Membrane</keyword>
<evidence type="ECO:0000313" key="4">
    <source>
        <dbReference type="Proteomes" id="UP000323454"/>
    </source>
</evidence>
<feature type="compositionally biased region" description="Polar residues" evidence="1">
    <location>
        <begin position="8"/>
        <end position="21"/>
    </location>
</feature>
<dbReference type="Proteomes" id="UP000323454">
    <property type="component" value="Unassembled WGS sequence"/>
</dbReference>
<reference evidence="3 4" key="1">
    <citation type="submission" date="2019-09" db="EMBL/GenBank/DDBJ databases">
        <title>Goodfellowia gen. nov., a new genus of the Pseudonocardineae related to Actinoalloteichus, containing Goodfellowia coeruleoviolacea gen. nov., comb. nov. gen. nov., comb. nov.</title>
        <authorList>
            <person name="Labeda D."/>
        </authorList>
    </citation>
    <scope>NUCLEOTIDE SEQUENCE [LARGE SCALE GENOMIC DNA]</scope>
    <source>
        <strain evidence="3 4">AN110305</strain>
    </source>
</reference>
<feature type="transmembrane region" description="Helical" evidence="2">
    <location>
        <begin position="409"/>
        <end position="438"/>
    </location>
</feature>
<comment type="caution">
    <text evidence="3">The sequence shown here is derived from an EMBL/GenBank/DDBJ whole genome shotgun (WGS) entry which is preliminary data.</text>
</comment>
<sequence length="679" mass="74765">MTADAGTASPTASVDNQNVASDSARVDQQIGAQFVSSVLHNATIYNSSPGQSPGERQKVALAHLNGGNPRRAEKLFRSLLDHGHITPERVYYFVLSVLSGRSFVEITADLSDEIHNARNLVAARQRDSWGEALGVVLALLRTAHAEFDGATAKEATLAAEDFGALGADRQDEIDAHLELILNGATLERLDGKRKKETANERLSGRRAERAWKFFESDPEPPRKYLTPSVRSDTADWRAAIVGSGAVALAVANLARGPVVLEAVAGVLLTAVGGYLAFRWAVTRETHCFHAAGRHAEFSVLPTPVAEAERTQPLPQRSSTDLDRLVEQRFRAAAVAGADWQAYTAGYREYLKRRLQAQCGVAGVYPGAVKWLIDWHVQQVVDGWTTGRPYYLAPQPADARKAAVLRFCGLLLAVVGLIAMLHAGYLTALVLGAAGFWGLRGVARLMALSRARTLADQDAERLLNEEKAGYEYWCVQLADRPTDTEMGRWLALDKTYLKDQALHRASLHERDLVTYVVLVENAPFARSGRVPQGLPRYEAYMMQVFLLTHYGVRASRVYLEFGSGAARNERRKMFPYDAVASASVTEKGASGARDPAAVSLKKREFRLKLVNGEMIAKVSENLAVSKDVVVDDSDDLERLVVQTSGFDSALRVLEAVATEGRDWITRDRERKRRWARNWSC</sequence>
<keyword evidence="2" id="KW-1133">Transmembrane helix</keyword>
<gene>
    <name evidence="3" type="ORF">F0L68_12630</name>
</gene>
<keyword evidence="4" id="KW-1185">Reference proteome</keyword>
<feature type="region of interest" description="Disordered" evidence="1">
    <location>
        <begin position="1"/>
        <end position="22"/>
    </location>
</feature>
<reference evidence="3 4" key="2">
    <citation type="submission" date="2019-09" db="EMBL/GenBank/DDBJ databases">
        <authorList>
            <person name="Jin C."/>
        </authorList>
    </citation>
    <scope>NUCLEOTIDE SEQUENCE [LARGE SCALE GENOMIC DNA]</scope>
    <source>
        <strain evidence="3 4">AN110305</strain>
    </source>
</reference>
<evidence type="ECO:0000256" key="1">
    <source>
        <dbReference type="SAM" id="MobiDB-lite"/>
    </source>
</evidence>
<keyword evidence="2" id="KW-0812">Transmembrane</keyword>
<dbReference type="OrthoDB" id="4501073at2"/>
<evidence type="ECO:0000256" key="2">
    <source>
        <dbReference type="SAM" id="Phobius"/>
    </source>
</evidence>
<dbReference type="EMBL" id="VUOB01000021">
    <property type="protein sequence ID" value="KAA2262728.1"/>
    <property type="molecule type" value="Genomic_DNA"/>
</dbReference>
<proteinExistence type="predicted"/>
<organism evidence="3 4">
    <name type="scientific">Solihabitans fulvus</name>
    <dbReference type="NCBI Taxonomy" id="1892852"/>
    <lineage>
        <taxon>Bacteria</taxon>
        <taxon>Bacillati</taxon>
        <taxon>Actinomycetota</taxon>
        <taxon>Actinomycetes</taxon>
        <taxon>Pseudonocardiales</taxon>
        <taxon>Pseudonocardiaceae</taxon>
        <taxon>Solihabitans</taxon>
    </lineage>
</organism>
<protein>
    <submittedName>
        <fullName evidence="3">Uncharacterized protein</fullName>
    </submittedName>
</protein>
<dbReference type="RefSeq" id="WP_149849707.1">
    <property type="nucleotide sequence ID" value="NZ_VUOB01000021.1"/>
</dbReference>
<accession>A0A5B2XFX3</accession>
<dbReference type="AlphaFoldDB" id="A0A5B2XFX3"/>